<sequence length="122" mass="14192">MNKSKKLFTGLHILGEITTNKVEKLRSLSQTKKYIDSVIKKHNLHKLGSFYYKFSKSGGFTALISLVESHIAIHTWPELNYLTLDVYLCNYSKDNSAVCKKVFKEMSEYFNPLKITKRLIKR</sequence>
<dbReference type="Gene3D" id="3.60.90.10">
    <property type="entry name" value="S-adenosylmethionine decarboxylase"/>
    <property type="match status" value="1"/>
</dbReference>
<evidence type="ECO:0000256" key="5">
    <source>
        <dbReference type="ARBA" id="ARBA00023115"/>
    </source>
</evidence>
<evidence type="ECO:0000256" key="8">
    <source>
        <dbReference type="ARBA" id="ARBA00023270"/>
    </source>
</evidence>
<name>A0A7V3N4K1_UNCC3</name>
<keyword evidence="8" id="KW-0704">Schiff base</keyword>
<protein>
    <submittedName>
        <fullName evidence="10">Adenosylmethionine decarboxylase</fullName>
        <ecNumber evidence="10">4.1.1.50</ecNumber>
    </submittedName>
</protein>
<evidence type="ECO:0000256" key="4">
    <source>
        <dbReference type="ARBA" id="ARBA00023066"/>
    </source>
</evidence>
<dbReference type="PANTHER" id="PTHR33866:SF2">
    <property type="entry name" value="S-ADENOSYLMETHIONINE DECARBOXYLASE PROENZYME"/>
    <property type="match status" value="1"/>
</dbReference>
<evidence type="ECO:0000256" key="9">
    <source>
        <dbReference type="ARBA" id="ARBA00023317"/>
    </source>
</evidence>
<dbReference type="EC" id="4.1.1.50" evidence="10"/>
<keyword evidence="4" id="KW-0745">Spermidine biosynthesis</keyword>
<reference evidence="10" key="1">
    <citation type="journal article" date="2020" name="mSystems">
        <title>Genome- and Community-Level Interaction Insights into Carbon Utilization and Element Cycling Functions of Hydrothermarchaeota in Hydrothermal Sediment.</title>
        <authorList>
            <person name="Zhou Z."/>
            <person name="Liu Y."/>
            <person name="Xu W."/>
            <person name="Pan J."/>
            <person name="Luo Z.H."/>
            <person name="Li M."/>
        </authorList>
    </citation>
    <scope>NUCLEOTIDE SEQUENCE [LARGE SCALE GENOMIC DNA]</scope>
    <source>
        <strain evidence="10">SpSt-757</strain>
    </source>
</reference>
<evidence type="ECO:0000256" key="1">
    <source>
        <dbReference type="ARBA" id="ARBA00001928"/>
    </source>
</evidence>
<dbReference type="Pfam" id="PF02675">
    <property type="entry name" value="AdoMet_dc"/>
    <property type="match status" value="1"/>
</dbReference>
<accession>A0A7V3N4K1</accession>
<comment type="caution">
    <text evidence="10">The sequence shown here is derived from an EMBL/GenBank/DDBJ whole genome shotgun (WGS) entry which is preliminary data.</text>
</comment>
<dbReference type="GO" id="GO:0004014">
    <property type="term" value="F:adenosylmethionine decarboxylase activity"/>
    <property type="evidence" value="ECO:0007669"/>
    <property type="project" value="UniProtKB-EC"/>
</dbReference>
<dbReference type="PANTHER" id="PTHR33866">
    <property type="entry name" value="S-ADENOSYLMETHIONINE DECARBOXYLASE PROENZYME"/>
    <property type="match status" value="1"/>
</dbReference>
<dbReference type="NCBIfam" id="TIGR03330">
    <property type="entry name" value="SAM_DCase_Bsu"/>
    <property type="match status" value="1"/>
</dbReference>
<keyword evidence="5" id="KW-0620">Polyamine biosynthesis</keyword>
<evidence type="ECO:0000256" key="7">
    <source>
        <dbReference type="ARBA" id="ARBA00023239"/>
    </source>
</evidence>
<evidence type="ECO:0000313" key="10">
    <source>
        <dbReference type="EMBL" id="HFZ09029.1"/>
    </source>
</evidence>
<keyword evidence="3" id="KW-0068">Autocatalytic cleavage</keyword>
<comment type="cofactor">
    <cofactor evidence="1">
        <name>pyruvate</name>
        <dbReference type="ChEBI" id="CHEBI:15361"/>
    </cofactor>
</comment>
<dbReference type="SUPFAM" id="SSF56276">
    <property type="entry name" value="S-adenosylmethionine decarboxylase"/>
    <property type="match status" value="1"/>
</dbReference>
<proteinExistence type="predicted"/>
<dbReference type="GO" id="GO:0008295">
    <property type="term" value="P:spermidine biosynthetic process"/>
    <property type="evidence" value="ECO:0007669"/>
    <property type="project" value="UniProtKB-KW"/>
</dbReference>
<evidence type="ECO:0000256" key="6">
    <source>
        <dbReference type="ARBA" id="ARBA00023145"/>
    </source>
</evidence>
<organism evidence="10">
    <name type="scientific">candidate division CPR3 bacterium</name>
    <dbReference type="NCBI Taxonomy" id="2268181"/>
    <lineage>
        <taxon>Bacteria</taxon>
        <taxon>Bacteria division CPR3</taxon>
    </lineage>
</organism>
<keyword evidence="6" id="KW-0865">Zymogen</keyword>
<keyword evidence="9" id="KW-0670">Pyruvate</keyword>
<evidence type="ECO:0000256" key="3">
    <source>
        <dbReference type="ARBA" id="ARBA00022813"/>
    </source>
</evidence>
<evidence type="ECO:0000256" key="2">
    <source>
        <dbReference type="ARBA" id="ARBA00022793"/>
    </source>
</evidence>
<dbReference type="InterPro" id="IPR003826">
    <property type="entry name" value="AdoMetDC_fam_prok"/>
</dbReference>
<dbReference type="InterPro" id="IPR017716">
    <property type="entry name" value="S-AdoMet_deCOase_pro-enz"/>
</dbReference>
<dbReference type="AlphaFoldDB" id="A0A7V3N4K1"/>
<dbReference type="InterPro" id="IPR016067">
    <property type="entry name" value="S-AdoMet_deCO2ase_core"/>
</dbReference>
<dbReference type="GO" id="GO:0005829">
    <property type="term" value="C:cytosol"/>
    <property type="evidence" value="ECO:0007669"/>
    <property type="project" value="TreeGrafter"/>
</dbReference>
<keyword evidence="2" id="KW-0210">Decarboxylase</keyword>
<dbReference type="EMBL" id="DTGG01000086">
    <property type="protein sequence ID" value="HFZ09029.1"/>
    <property type="molecule type" value="Genomic_DNA"/>
</dbReference>
<gene>
    <name evidence="10" type="primary">speD</name>
    <name evidence="10" type="ORF">ENV41_02725</name>
</gene>
<keyword evidence="7 10" id="KW-0456">Lyase</keyword>